<gene>
    <name evidence="2" type="ORF">EVOR1521_LOCUS5738</name>
</gene>
<feature type="region of interest" description="Disordered" evidence="1">
    <location>
        <begin position="172"/>
        <end position="203"/>
    </location>
</feature>
<name>A0AA36HWQ7_9DINO</name>
<evidence type="ECO:0000256" key="1">
    <source>
        <dbReference type="SAM" id="MobiDB-lite"/>
    </source>
</evidence>
<organism evidence="2 3">
    <name type="scientific">Effrenium voratum</name>
    <dbReference type="NCBI Taxonomy" id="2562239"/>
    <lineage>
        <taxon>Eukaryota</taxon>
        <taxon>Sar</taxon>
        <taxon>Alveolata</taxon>
        <taxon>Dinophyceae</taxon>
        <taxon>Suessiales</taxon>
        <taxon>Symbiodiniaceae</taxon>
        <taxon>Effrenium</taxon>
    </lineage>
</organism>
<feature type="compositionally biased region" description="Polar residues" evidence="1">
    <location>
        <begin position="75"/>
        <end position="93"/>
    </location>
</feature>
<feature type="compositionally biased region" description="Basic and acidic residues" evidence="1">
    <location>
        <begin position="94"/>
        <end position="115"/>
    </location>
</feature>
<dbReference type="EMBL" id="CAUJNA010000417">
    <property type="protein sequence ID" value="CAJ1376759.1"/>
    <property type="molecule type" value="Genomic_DNA"/>
</dbReference>
<comment type="caution">
    <text evidence="2">The sequence shown here is derived from an EMBL/GenBank/DDBJ whole genome shotgun (WGS) entry which is preliminary data.</text>
</comment>
<keyword evidence="3" id="KW-1185">Reference proteome</keyword>
<feature type="region of interest" description="Disordered" evidence="1">
    <location>
        <begin position="1"/>
        <end position="123"/>
    </location>
</feature>
<evidence type="ECO:0000313" key="3">
    <source>
        <dbReference type="Proteomes" id="UP001178507"/>
    </source>
</evidence>
<dbReference type="Proteomes" id="UP001178507">
    <property type="component" value="Unassembled WGS sequence"/>
</dbReference>
<reference evidence="2" key="1">
    <citation type="submission" date="2023-08" db="EMBL/GenBank/DDBJ databases">
        <authorList>
            <person name="Chen Y."/>
            <person name="Shah S."/>
            <person name="Dougan E. K."/>
            <person name="Thang M."/>
            <person name="Chan C."/>
        </authorList>
    </citation>
    <scope>NUCLEOTIDE SEQUENCE</scope>
</reference>
<protein>
    <submittedName>
        <fullName evidence="2">Uncharacterized protein</fullName>
    </submittedName>
</protein>
<feature type="compositionally biased region" description="Pro residues" evidence="1">
    <location>
        <begin position="272"/>
        <end position="283"/>
    </location>
</feature>
<evidence type="ECO:0000313" key="2">
    <source>
        <dbReference type="EMBL" id="CAJ1376759.1"/>
    </source>
</evidence>
<dbReference type="AlphaFoldDB" id="A0AA36HWQ7"/>
<feature type="region of interest" description="Disordered" evidence="1">
    <location>
        <begin position="264"/>
        <end position="285"/>
    </location>
</feature>
<accession>A0AA36HWQ7</accession>
<sequence length="371" mass="40925">MPVMPLPQPEAEHYVIHSDASTPSVGKGSANRRVSASVRRRRSEVERRHAVIQKSPLPERRRSLGVADGQGAALVSTQRSASVNVRSSLGRETSPTRERPSRPKEPETKESKPTDDASPNSLRREIDVLRLQVSTLREVQEQTAEIHWKVISNMVEERNLWEKRCREAEAVKTETAEATGASVPGGPSVTASAAPSEELRPERETLRSVVLHAPMLTPSFCRGVVQPPKMEVLRQSVDKMTWPTRYTLPTSSLWCYSQGLEGLASRSQPTPQLTPQPTPPKPQPQVMNCARLSDVPMIRSAVRMNAATVATPPIPGKEPADLVATDAKVRQEILKVPTPCRRSLEGFGKENQGQRREVLCSRCGARSELAQ</sequence>
<proteinExistence type="predicted"/>